<proteinExistence type="predicted"/>
<dbReference type="Proteomes" id="UP001595828">
    <property type="component" value="Unassembled WGS sequence"/>
</dbReference>
<keyword evidence="1" id="KW-0732">Signal</keyword>
<keyword evidence="3" id="KW-1185">Reference proteome</keyword>
<evidence type="ECO:0000313" key="3">
    <source>
        <dbReference type="Proteomes" id="UP001595828"/>
    </source>
</evidence>
<dbReference type="RefSeq" id="WP_379538837.1">
    <property type="nucleotide sequence ID" value="NZ_JBHSDR010000006.1"/>
</dbReference>
<evidence type="ECO:0000313" key="2">
    <source>
        <dbReference type="EMBL" id="MFC4295359.1"/>
    </source>
</evidence>
<feature type="signal peptide" evidence="1">
    <location>
        <begin position="1"/>
        <end position="24"/>
    </location>
</feature>
<reference evidence="3" key="1">
    <citation type="journal article" date="2019" name="Int. J. Syst. Evol. Microbiol.">
        <title>The Global Catalogue of Microorganisms (GCM) 10K type strain sequencing project: providing services to taxonomists for standard genome sequencing and annotation.</title>
        <authorList>
            <consortium name="The Broad Institute Genomics Platform"/>
            <consortium name="The Broad Institute Genome Sequencing Center for Infectious Disease"/>
            <person name="Wu L."/>
            <person name="Ma J."/>
        </authorList>
    </citation>
    <scope>NUCLEOTIDE SEQUENCE [LARGE SCALE GENOMIC DNA]</scope>
    <source>
        <strain evidence="3">CGMCC 1.12989</strain>
    </source>
</reference>
<protein>
    <submittedName>
        <fullName evidence="2">S-adenosyl-L-homocysteine hydrolase</fullName>
    </submittedName>
</protein>
<sequence>MKKYAMIAAALAASSLVGAMPAQAACWSATSVNAAKLRNLDIMLMVTALRCRMGPDNFQPDYYAFAAAHQAELNVANRQLRTQLASESGKGGPDRALDKMSTRIANSYGTGHPTMGCRDLKSATRSLAQSRSQGTLLAAADAMVGESEFAGRTCGAQYAATRR</sequence>
<keyword evidence="2" id="KW-0378">Hydrolase</keyword>
<organism evidence="2 3">
    <name type="scientific">Novosphingobium tardum</name>
    <dbReference type="NCBI Taxonomy" id="1538021"/>
    <lineage>
        <taxon>Bacteria</taxon>
        <taxon>Pseudomonadati</taxon>
        <taxon>Pseudomonadota</taxon>
        <taxon>Alphaproteobacteria</taxon>
        <taxon>Sphingomonadales</taxon>
        <taxon>Sphingomonadaceae</taxon>
        <taxon>Novosphingobium</taxon>
    </lineage>
</organism>
<dbReference type="GO" id="GO:0016787">
    <property type="term" value="F:hydrolase activity"/>
    <property type="evidence" value="ECO:0007669"/>
    <property type="project" value="UniProtKB-KW"/>
</dbReference>
<accession>A0ABV8RQ09</accession>
<evidence type="ECO:0000256" key="1">
    <source>
        <dbReference type="SAM" id="SignalP"/>
    </source>
</evidence>
<gene>
    <name evidence="2" type="ORF">ACFO0A_09870</name>
</gene>
<name>A0ABV8RQ09_9SPHN</name>
<feature type="chain" id="PRO_5047421049" evidence="1">
    <location>
        <begin position="25"/>
        <end position="163"/>
    </location>
</feature>
<comment type="caution">
    <text evidence="2">The sequence shown here is derived from an EMBL/GenBank/DDBJ whole genome shotgun (WGS) entry which is preliminary data.</text>
</comment>
<dbReference type="EMBL" id="JBHSDR010000006">
    <property type="protein sequence ID" value="MFC4295359.1"/>
    <property type="molecule type" value="Genomic_DNA"/>
</dbReference>